<dbReference type="EMBL" id="BAABGZ010000008">
    <property type="protein sequence ID" value="GAA4347717.1"/>
    <property type="molecule type" value="Genomic_DNA"/>
</dbReference>
<keyword evidence="2" id="KW-1185">Reference proteome</keyword>
<organism evidence="1 2">
    <name type="scientific">Hymenobacter saemangeumensis</name>
    <dbReference type="NCBI Taxonomy" id="1084522"/>
    <lineage>
        <taxon>Bacteria</taxon>
        <taxon>Pseudomonadati</taxon>
        <taxon>Bacteroidota</taxon>
        <taxon>Cytophagia</taxon>
        <taxon>Cytophagales</taxon>
        <taxon>Hymenobacteraceae</taxon>
        <taxon>Hymenobacter</taxon>
    </lineage>
</organism>
<comment type="caution">
    <text evidence="1">The sequence shown here is derived from an EMBL/GenBank/DDBJ whole genome shotgun (WGS) entry which is preliminary data.</text>
</comment>
<name>A0ABP8HYP3_9BACT</name>
<reference evidence="2" key="1">
    <citation type="journal article" date="2019" name="Int. J. Syst. Evol. Microbiol.">
        <title>The Global Catalogue of Microorganisms (GCM) 10K type strain sequencing project: providing services to taxonomists for standard genome sequencing and annotation.</title>
        <authorList>
            <consortium name="The Broad Institute Genomics Platform"/>
            <consortium name="The Broad Institute Genome Sequencing Center for Infectious Disease"/>
            <person name="Wu L."/>
            <person name="Ma J."/>
        </authorList>
    </citation>
    <scope>NUCLEOTIDE SEQUENCE [LARGE SCALE GENOMIC DNA]</scope>
    <source>
        <strain evidence="2">JCM 17923</strain>
    </source>
</reference>
<evidence type="ECO:0000313" key="1">
    <source>
        <dbReference type="EMBL" id="GAA4347717.1"/>
    </source>
</evidence>
<dbReference type="PROSITE" id="PS51257">
    <property type="entry name" value="PROKAR_LIPOPROTEIN"/>
    <property type="match status" value="1"/>
</dbReference>
<dbReference type="RefSeq" id="WP_345233157.1">
    <property type="nucleotide sequence ID" value="NZ_BAABGZ010000008.1"/>
</dbReference>
<dbReference type="Proteomes" id="UP001501153">
    <property type="component" value="Unassembled WGS sequence"/>
</dbReference>
<protein>
    <submittedName>
        <fullName evidence="1">Uncharacterized protein</fullName>
    </submittedName>
</protein>
<gene>
    <name evidence="1" type="ORF">GCM10023185_02970</name>
</gene>
<sequence length="319" mass="35046">MRFCLPLLLALAGLLTSCDTEPAPVRLDFVGATGLTSSNRTAGAADTLTTRVYASSEEPLRRLQVQVSYEPTANPINYPTPASSYDPKDTPDGPTLIYLDSVFTSGQKNVLFQSRFSARSTSGTERWIYSATDREGRTASRAFRITVRKSDSLAVYHSYTLVARPAANGPEGRRFLALRPGLLLPKYAVNTQPENQKLVDLVFAMRQNDISLETPDHSALALSTTRWPAANRRPTSIRRANLSRDAFQNADTRDKLRDAYNNSPAYTSANSTGPLAKDNVLAFATRDPGSSDTRYGLLIINDIIRTPVPLVSCTVRIQK</sequence>
<proteinExistence type="predicted"/>
<accession>A0ABP8HYP3</accession>
<evidence type="ECO:0000313" key="2">
    <source>
        <dbReference type="Proteomes" id="UP001501153"/>
    </source>
</evidence>